<dbReference type="Pfam" id="PF13520">
    <property type="entry name" value="AA_permease_2"/>
    <property type="match status" value="1"/>
</dbReference>
<organism evidence="7 8">
    <name type="scientific">Brassica cretica</name>
    <name type="common">Mustard</name>
    <dbReference type="NCBI Taxonomy" id="69181"/>
    <lineage>
        <taxon>Eukaryota</taxon>
        <taxon>Viridiplantae</taxon>
        <taxon>Streptophyta</taxon>
        <taxon>Embryophyta</taxon>
        <taxon>Tracheophyta</taxon>
        <taxon>Spermatophyta</taxon>
        <taxon>Magnoliopsida</taxon>
        <taxon>eudicotyledons</taxon>
        <taxon>Gunneridae</taxon>
        <taxon>Pentapetalae</taxon>
        <taxon>rosids</taxon>
        <taxon>malvids</taxon>
        <taxon>Brassicales</taxon>
        <taxon>Brassicaceae</taxon>
        <taxon>Brassiceae</taxon>
        <taxon>Brassica</taxon>
    </lineage>
</organism>
<proteinExistence type="inferred from homology"/>
<accession>A0A8S9FPE6</accession>
<evidence type="ECO:0000256" key="3">
    <source>
        <dbReference type="ARBA" id="ARBA00022692"/>
    </source>
</evidence>
<evidence type="ECO:0000256" key="1">
    <source>
        <dbReference type="ARBA" id="ARBA00004141"/>
    </source>
</evidence>
<dbReference type="AlphaFoldDB" id="A0A8S9FPE6"/>
<feature type="transmembrane region" description="Helical" evidence="6">
    <location>
        <begin position="215"/>
        <end position="235"/>
    </location>
</feature>
<dbReference type="GO" id="GO:0016020">
    <property type="term" value="C:membrane"/>
    <property type="evidence" value="ECO:0007669"/>
    <property type="project" value="UniProtKB-SubCell"/>
</dbReference>
<evidence type="ECO:0008006" key="9">
    <source>
        <dbReference type="Google" id="ProtNLM"/>
    </source>
</evidence>
<evidence type="ECO:0000256" key="6">
    <source>
        <dbReference type="SAM" id="Phobius"/>
    </source>
</evidence>
<dbReference type="GO" id="GO:0015171">
    <property type="term" value="F:amino acid transmembrane transporter activity"/>
    <property type="evidence" value="ECO:0007669"/>
    <property type="project" value="TreeGrafter"/>
</dbReference>
<evidence type="ECO:0000313" key="7">
    <source>
        <dbReference type="EMBL" id="KAF2535755.1"/>
    </source>
</evidence>
<feature type="transmembrane region" description="Helical" evidence="6">
    <location>
        <begin position="85"/>
        <end position="106"/>
    </location>
</feature>
<dbReference type="PIRSF" id="PIRSF006060">
    <property type="entry name" value="AA_transporter"/>
    <property type="match status" value="1"/>
</dbReference>
<feature type="transmembrane region" description="Helical" evidence="6">
    <location>
        <begin position="57"/>
        <end position="78"/>
    </location>
</feature>
<dbReference type="Proteomes" id="UP000712281">
    <property type="component" value="Unassembled WGS sequence"/>
</dbReference>
<dbReference type="Gene3D" id="1.20.1740.10">
    <property type="entry name" value="Amino acid/polyamine transporter I"/>
    <property type="match status" value="1"/>
</dbReference>
<feature type="transmembrane region" description="Helical" evidence="6">
    <location>
        <begin position="247"/>
        <end position="265"/>
    </location>
</feature>
<evidence type="ECO:0000256" key="2">
    <source>
        <dbReference type="ARBA" id="ARBA00008572"/>
    </source>
</evidence>
<feature type="transmembrane region" description="Helical" evidence="6">
    <location>
        <begin position="330"/>
        <end position="353"/>
    </location>
</feature>
<sequence>MGGHQGSSTERFSSATWFSQLCTSARRFKSLAPPSLETAVRSTSGDSLVRRLGLCDLILLGIGASIGAGVFVVTGTVARDAGPGVTISFLLAGASCVLNALCYAELASRFPAVVGGAYMYSYSAFNEITAFLVFVQLMLDYHIGAASISRSLASYAVALLELFPAFKGCIPLWIGSGQELFGGFLSFNILAPILLALLTLVLCQGVRESSAVNSVMTATKVVIVLVVICAGAFDIDVANWSPFAPNGFKAVLTGATVVFFSYVGFDAVANSAEESNNPQRDLPIGIMGSLLVCISLYIGVCLVLTGMVPFNLLSEDAPLAEAFSSKGMKFVSVLISIGAVAGLTTTLLVGLYVQSRLYLGLGRDGLLPSFFSRIHPTLHTPLHSQIWCGIVAAVLAGIFNVHSLSHILSVAMLVQQMSDPRIDDKTKAQV</sequence>
<feature type="transmembrane region" description="Helical" evidence="6">
    <location>
        <begin position="286"/>
        <end position="310"/>
    </location>
</feature>
<name>A0A8S9FPE6_BRACR</name>
<feature type="transmembrane region" description="Helical" evidence="6">
    <location>
        <begin position="151"/>
        <end position="174"/>
    </location>
</feature>
<feature type="transmembrane region" description="Helical" evidence="6">
    <location>
        <begin position="180"/>
        <end position="203"/>
    </location>
</feature>
<dbReference type="InterPro" id="IPR002293">
    <property type="entry name" value="AA/rel_permease1"/>
</dbReference>
<dbReference type="EMBL" id="QGKW02002228">
    <property type="protein sequence ID" value="KAF2535755.1"/>
    <property type="molecule type" value="Genomic_DNA"/>
</dbReference>
<comment type="similarity">
    <text evidence="2">Belongs to the amino acid-polyamine-organocation (APC) superfamily. Cationic amino acid transporter (CAT) (TC 2.A.3.3) family.</text>
</comment>
<comment type="caution">
    <text evidence="7">The sequence shown here is derived from an EMBL/GenBank/DDBJ whole genome shotgun (WGS) entry which is preliminary data.</text>
</comment>
<reference evidence="7" key="1">
    <citation type="submission" date="2019-12" db="EMBL/GenBank/DDBJ databases">
        <title>Genome sequencing and annotation of Brassica cretica.</title>
        <authorList>
            <person name="Studholme D.J."/>
            <person name="Sarris P.F."/>
        </authorList>
    </citation>
    <scope>NUCLEOTIDE SEQUENCE</scope>
    <source>
        <strain evidence="7">PFS-001/15</strain>
        <tissue evidence="7">Leaf</tissue>
    </source>
</reference>
<protein>
    <recommendedName>
        <fullName evidence="9">Cationic amino acid transporter C-terminal domain-containing protein</fullName>
    </recommendedName>
</protein>
<dbReference type="PANTHER" id="PTHR43243">
    <property type="entry name" value="INNER MEMBRANE TRANSPORTER YGJI-RELATED"/>
    <property type="match status" value="1"/>
</dbReference>
<evidence type="ECO:0000256" key="4">
    <source>
        <dbReference type="ARBA" id="ARBA00022989"/>
    </source>
</evidence>
<keyword evidence="3 6" id="KW-0812">Transmembrane</keyword>
<feature type="transmembrane region" description="Helical" evidence="6">
    <location>
        <begin position="118"/>
        <end position="139"/>
    </location>
</feature>
<evidence type="ECO:0000256" key="5">
    <source>
        <dbReference type="ARBA" id="ARBA00023136"/>
    </source>
</evidence>
<evidence type="ECO:0000313" key="8">
    <source>
        <dbReference type="Proteomes" id="UP000712281"/>
    </source>
</evidence>
<dbReference type="PANTHER" id="PTHR43243:SF45">
    <property type="entry name" value="CATIONIC AMINO ACID TRANSPORTER 9, CHLOROPLASTIC"/>
    <property type="match status" value="1"/>
</dbReference>
<keyword evidence="5 6" id="KW-0472">Membrane</keyword>
<gene>
    <name evidence="7" type="ORF">F2Q68_00018498</name>
</gene>
<comment type="subcellular location">
    <subcellularLocation>
        <location evidence="1">Membrane</location>
        <topology evidence="1">Multi-pass membrane protein</topology>
    </subcellularLocation>
</comment>
<keyword evidence="4 6" id="KW-1133">Transmembrane helix</keyword>